<dbReference type="AlphaFoldDB" id="X1AT97"/>
<dbReference type="EMBL" id="BART01003887">
    <property type="protein sequence ID" value="GAG63081.1"/>
    <property type="molecule type" value="Genomic_DNA"/>
</dbReference>
<name>X1AT97_9ZZZZ</name>
<dbReference type="GO" id="GO:0004748">
    <property type="term" value="F:ribonucleoside-diphosphate reductase activity, thioredoxin disulfide as acceptor"/>
    <property type="evidence" value="ECO:0007669"/>
    <property type="project" value="TreeGrafter"/>
</dbReference>
<dbReference type="GO" id="GO:0031250">
    <property type="term" value="C:anaerobic ribonucleoside-triphosphate reductase complex"/>
    <property type="evidence" value="ECO:0007669"/>
    <property type="project" value="TreeGrafter"/>
</dbReference>
<comment type="caution">
    <text evidence="1">The sequence shown here is derived from an EMBL/GenBank/DDBJ whole genome shotgun (WGS) entry which is preliminary data.</text>
</comment>
<dbReference type="PANTHER" id="PTHR21075:SF0">
    <property type="entry name" value="ANAEROBIC RIBONUCLEOSIDE-TRIPHOSPHATE REDUCTASE"/>
    <property type="match status" value="1"/>
</dbReference>
<protein>
    <submittedName>
        <fullName evidence="1">Uncharacterized protein</fullName>
    </submittedName>
</protein>
<dbReference type="Pfam" id="PF13597">
    <property type="entry name" value="NRDD"/>
    <property type="match status" value="1"/>
</dbReference>
<sequence length="252" mass="28954">YHNSSNLINSSVVKVNNSNLNHNSENKIVLDKILINLDLIAKDANQQDDIFCDLLLDKLNSVFKFFECKASLVKKKLNSINLWRSLCSQVFDDNFEHWTEAAIKSISFFGLNEAIKYHCGIELDRIDKSEFFALRIVNLMEEVIDEKNDGEGTNFVLSQPHYANYLSKSWSNGKSPLTKHPCEYSPKIIRNDANLSLSKKIAVFKKFEEIIRGGVMFNSTFNHDETTLNDHLNALFQSKLHAFSICNNNYNY</sequence>
<proteinExistence type="predicted"/>
<dbReference type="Gene3D" id="3.20.70.20">
    <property type="match status" value="1"/>
</dbReference>
<dbReference type="GO" id="GO:0008998">
    <property type="term" value="F:ribonucleoside-triphosphate reductase (thioredoxin) activity"/>
    <property type="evidence" value="ECO:0007669"/>
    <property type="project" value="InterPro"/>
</dbReference>
<gene>
    <name evidence="1" type="ORF">S01H4_10260</name>
</gene>
<accession>X1AT97</accession>
<dbReference type="PANTHER" id="PTHR21075">
    <property type="entry name" value="ANAEROBIC RIBONUCLEOSIDE-TRIPHOSPHATE REDUCTASE"/>
    <property type="match status" value="1"/>
</dbReference>
<organism evidence="1">
    <name type="scientific">marine sediment metagenome</name>
    <dbReference type="NCBI Taxonomy" id="412755"/>
    <lineage>
        <taxon>unclassified sequences</taxon>
        <taxon>metagenomes</taxon>
        <taxon>ecological metagenomes</taxon>
    </lineage>
</organism>
<feature type="non-terminal residue" evidence="1">
    <location>
        <position position="1"/>
    </location>
</feature>
<dbReference type="InterPro" id="IPR012833">
    <property type="entry name" value="NrdD"/>
</dbReference>
<reference evidence="1" key="1">
    <citation type="journal article" date="2014" name="Front. Microbiol.">
        <title>High frequency of phylogenetically diverse reductive dehalogenase-homologous genes in deep subseafloor sedimentary metagenomes.</title>
        <authorList>
            <person name="Kawai M."/>
            <person name="Futagami T."/>
            <person name="Toyoda A."/>
            <person name="Takaki Y."/>
            <person name="Nishi S."/>
            <person name="Hori S."/>
            <person name="Arai W."/>
            <person name="Tsubouchi T."/>
            <person name="Morono Y."/>
            <person name="Uchiyama I."/>
            <person name="Ito T."/>
            <person name="Fujiyama A."/>
            <person name="Inagaki F."/>
            <person name="Takami H."/>
        </authorList>
    </citation>
    <scope>NUCLEOTIDE SEQUENCE</scope>
    <source>
        <strain evidence="1">Expedition CK06-06</strain>
    </source>
</reference>
<dbReference type="GO" id="GO:0009265">
    <property type="term" value="P:2'-deoxyribonucleotide biosynthetic process"/>
    <property type="evidence" value="ECO:0007669"/>
    <property type="project" value="TreeGrafter"/>
</dbReference>
<dbReference type="GO" id="GO:0006260">
    <property type="term" value="P:DNA replication"/>
    <property type="evidence" value="ECO:0007669"/>
    <property type="project" value="InterPro"/>
</dbReference>
<evidence type="ECO:0000313" key="1">
    <source>
        <dbReference type="EMBL" id="GAG63081.1"/>
    </source>
</evidence>